<feature type="signal peptide" evidence="11">
    <location>
        <begin position="1"/>
        <end position="24"/>
    </location>
</feature>
<feature type="transmembrane region" description="Helical" evidence="10">
    <location>
        <begin position="853"/>
        <end position="871"/>
    </location>
</feature>
<feature type="domain" description="ER membrane protein complex subunit 1 C-terminal" evidence="12">
    <location>
        <begin position="660"/>
        <end position="880"/>
    </location>
</feature>
<evidence type="ECO:0000256" key="5">
    <source>
        <dbReference type="ARBA" id="ARBA00022729"/>
    </source>
</evidence>
<comment type="subcellular location">
    <subcellularLocation>
        <location evidence="1">Endoplasmic reticulum membrane</location>
        <topology evidence="1">Single-pass type I membrane protein</topology>
    </subcellularLocation>
</comment>
<evidence type="ECO:0000313" key="14">
    <source>
        <dbReference type="Proteomes" id="UP000005018"/>
    </source>
</evidence>
<dbReference type="HOGENOM" id="CLU_320547_0_0_1"/>
<feature type="chain" id="PRO_5003617224" description="ER membrane protein complex subunit 1" evidence="11">
    <location>
        <begin position="25"/>
        <end position="885"/>
    </location>
</feature>
<keyword evidence="4 10" id="KW-0812">Transmembrane</keyword>
<name>H8X826_CANO9</name>
<comment type="similarity">
    <text evidence="2">Belongs to the EMC1 family.</text>
</comment>
<evidence type="ECO:0000256" key="1">
    <source>
        <dbReference type="ARBA" id="ARBA00004115"/>
    </source>
</evidence>
<dbReference type="Pfam" id="PF07774">
    <property type="entry name" value="EMC1_C"/>
    <property type="match status" value="1"/>
</dbReference>
<evidence type="ECO:0000259" key="12">
    <source>
        <dbReference type="Pfam" id="PF07774"/>
    </source>
</evidence>
<keyword evidence="9" id="KW-0325">Glycoprotein</keyword>
<evidence type="ECO:0000256" key="8">
    <source>
        <dbReference type="ARBA" id="ARBA00023136"/>
    </source>
</evidence>
<dbReference type="InterPro" id="IPR011678">
    <property type="entry name" value="EMC1_C"/>
</dbReference>
<keyword evidence="8 10" id="KW-0472">Membrane</keyword>
<dbReference type="GO" id="GO:0072546">
    <property type="term" value="C:EMC complex"/>
    <property type="evidence" value="ECO:0007669"/>
    <property type="project" value="InterPro"/>
</dbReference>
<dbReference type="KEGG" id="cot:CORT_0E05400"/>
<dbReference type="PANTHER" id="PTHR21573">
    <property type="entry name" value="ER MEMBRANE PROTEIN COMPLEX SUBUNIT 1"/>
    <property type="match status" value="1"/>
</dbReference>
<dbReference type="eggNOG" id="KOG2103">
    <property type="taxonomic scope" value="Eukaryota"/>
</dbReference>
<dbReference type="GO" id="GO:0034975">
    <property type="term" value="P:protein folding in endoplasmic reticulum"/>
    <property type="evidence" value="ECO:0007669"/>
    <property type="project" value="TreeGrafter"/>
</dbReference>
<proteinExistence type="inferred from homology"/>
<keyword evidence="5 11" id="KW-0732">Signal</keyword>
<gene>
    <name evidence="13" type="ORF">CORT_0E05400</name>
</gene>
<evidence type="ECO:0000256" key="4">
    <source>
        <dbReference type="ARBA" id="ARBA00022692"/>
    </source>
</evidence>
<sequence>MKSPKYIIQLLIVNLVLLSNCVHAVLIDKAFTSTESINYLFQTPVDNLHILHNDVLVAKNAAQQWIGIDVLNNNLIQWKLNSDVIKDYQLLFTHDKILGWKLNEPEIVEIDTNGGVNFADTGVRIGHLYECEYGDVFVLTSDNSLVYIDQNKVSHQVHPNVSNFVVDCHQGYIYLIIDSTFLIKLSTKGEKLYEKEVSLGSIREFKSGIAITQNDQIFRLDHRSKAFKRIDNDEFGNLVVIDSSYLYSQSPQDIKVINIEKKAKQVHGIKTTSNVQYYSTTLQHLLIVSDGSLRQVYDLTDFLYTHDTKSIKKFQFKLKQNYPYQLIATTPNFQLGYVALDENLNGEVFSLFDGNKMKSIKPTKPQYSADKGIYIIVDFPESDKIKSEVYNLAKESNNGLVFTNWLHRVIRHLNELGRYIVDYKHWFDFEDSSLDVFNKLIVFYDSKEHKVIALNSYDGEVAWESFPLGLDSKFITLKQLDTQDGQGEIIVIFANEVYKLYSHNGSIAQIAVNDGGYTSIVPVDTFYALENDHKFIIPQKNPNGGKLYFAKTVNNNEIDGHVILSGSTESVQTWSYNFNEPIVAQARINNQDSQVSTIGIPKSDKSVLYKYLNRNLIGVLTLEDQLKFHLLDGISGELLFQQAHNKSELIDPNSIQLIIDDNWIVYTYFTKQPRLEQRINVIDLFTNKKDKKTQEESKVGQIFTESFIYPERILDLSSTQSKYGITLKSIIAYTESGNLVEIPKFILNSRRPQHQLKPGELQDDFRLTPYEPIIPKNNYQTINHKYQLWAIEQNGRSSVSSTPSSSSSILVKPTDFESTVVVCLVNDQVRYCSLVQPSLSFDLLNPKFEKLKLVGTIVALFVVFIVTKPYVANKKLKSQWLDYKK</sequence>
<evidence type="ECO:0000256" key="9">
    <source>
        <dbReference type="ARBA" id="ARBA00023180"/>
    </source>
</evidence>
<dbReference type="AlphaFoldDB" id="H8X826"/>
<evidence type="ECO:0000256" key="7">
    <source>
        <dbReference type="ARBA" id="ARBA00022989"/>
    </source>
</evidence>
<organism evidence="13 14">
    <name type="scientific">Candida orthopsilosis (strain 90-125)</name>
    <name type="common">Yeast</name>
    <dbReference type="NCBI Taxonomy" id="1136231"/>
    <lineage>
        <taxon>Eukaryota</taxon>
        <taxon>Fungi</taxon>
        <taxon>Dikarya</taxon>
        <taxon>Ascomycota</taxon>
        <taxon>Saccharomycotina</taxon>
        <taxon>Pichiomycetes</taxon>
        <taxon>Debaryomycetaceae</taxon>
        <taxon>Candida/Lodderomyces clade</taxon>
        <taxon>Candida</taxon>
    </lineage>
</organism>
<dbReference type="RefSeq" id="XP_003870255.1">
    <property type="nucleotide sequence ID" value="XM_003870206.1"/>
</dbReference>
<dbReference type="Proteomes" id="UP000005018">
    <property type="component" value="Chromosome 5"/>
</dbReference>
<evidence type="ECO:0000313" key="13">
    <source>
        <dbReference type="EMBL" id="CCG24125.1"/>
    </source>
</evidence>
<accession>H8X826</accession>
<dbReference type="GeneID" id="14540776"/>
<dbReference type="EMBL" id="HE681723">
    <property type="protein sequence ID" value="CCG24125.1"/>
    <property type="molecule type" value="Genomic_DNA"/>
</dbReference>
<dbReference type="PANTHER" id="PTHR21573:SF0">
    <property type="entry name" value="ER MEMBRANE PROTEIN COMPLEX SUBUNIT 1"/>
    <property type="match status" value="1"/>
</dbReference>
<dbReference type="InterPro" id="IPR026895">
    <property type="entry name" value="EMC1"/>
</dbReference>
<keyword evidence="7 10" id="KW-1133">Transmembrane helix</keyword>
<protein>
    <recommendedName>
        <fullName evidence="3">ER membrane protein complex subunit 1</fullName>
    </recommendedName>
</protein>
<evidence type="ECO:0000256" key="3">
    <source>
        <dbReference type="ARBA" id="ARBA00020824"/>
    </source>
</evidence>
<reference evidence="13 14" key="1">
    <citation type="journal article" date="2012" name="PLoS ONE">
        <title>Sequence and analysis of the genome of the pathogenic yeast Candida orthopsilosis.</title>
        <authorList>
            <person name="Riccombeni A."/>
            <person name="Vidanes G."/>
            <person name="Proux-Wera E."/>
            <person name="Wolfe K.H."/>
            <person name="Butler G."/>
        </authorList>
    </citation>
    <scope>NUCLEOTIDE SEQUENCE [LARGE SCALE GENOMIC DNA]</scope>
    <source>
        <strain evidence="13 14">Co 90-125</strain>
    </source>
</reference>
<evidence type="ECO:0000256" key="10">
    <source>
        <dbReference type="SAM" id="Phobius"/>
    </source>
</evidence>
<keyword evidence="14" id="KW-1185">Reference proteome</keyword>
<evidence type="ECO:0000256" key="6">
    <source>
        <dbReference type="ARBA" id="ARBA00022824"/>
    </source>
</evidence>
<evidence type="ECO:0000256" key="11">
    <source>
        <dbReference type="SAM" id="SignalP"/>
    </source>
</evidence>
<dbReference type="OrthoDB" id="28092at2759"/>
<evidence type="ECO:0000256" key="2">
    <source>
        <dbReference type="ARBA" id="ARBA00007904"/>
    </source>
</evidence>
<keyword evidence="6" id="KW-0256">Endoplasmic reticulum</keyword>